<dbReference type="PANTHER" id="PTHR32134:SF92">
    <property type="entry name" value="FNIP REPEAT-CONTAINING PROTEIN"/>
    <property type="match status" value="1"/>
</dbReference>
<evidence type="ECO:0000313" key="2">
    <source>
        <dbReference type="Proteomes" id="UP000007797"/>
    </source>
</evidence>
<dbReference type="RefSeq" id="XP_004366645.1">
    <property type="nucleotide sequence ID" value="XM_004366588.1"/>
</dbReference>
<sequence length="714" mass="81773">MEIDTPCYLINIIPNIILYKIIEYIKDNVDLICLLLTCKRLYFDILRQQPQRHLAFKGIGFYKWRIDGIHEVLNFNLLSSLTRFHLGAFKSLFDNALANQLVLLHNETNLDSDRRLNDDYSALIQHTTNQIDNNNNNNNNSYPITNVTIRPFQIDDEDTPQHQLLQLQEGIFTDIPSTTKTLVLRGLETNHLDKVLATVVSNNNNNNINNSQLESLEIVSTEFNESTAILVERLIGLKNIFLHYCPHIYIPSTTESLVISSNMDRHQPLNLKTLFRNLSSSSSSPSSSNLTTLDISSIDILDDINQPNLLPPTLKTLHIKLSQPPPISLFPQSLRNLFIKYSPLVKNVEEEEEEETPFAIILDHLKGLKKLSLDFSSRGCNHISLPLNLSVLKFQMWTTNLNNILPSGLTKLETDLDSLLLFGDHLPLHLKKLIIPSAERPIPVGLLPSGLLYLEIFFTGIDDNILAGSLPQGLEYLHLLSYIGPINSDIIPKSLKTLKLEFCQPDFDDDDLSTFLPHLERLEIVGSTKPLPTIYPSSLKYFDAQFEERYYIPTSVEHLICVANSTKLKDDIHSSSYSLDPFKNIDFINNNNNNDSDTRSKLKILEYRVDIPNGNHFSLKLNELVLRKDVEELFIFNYSDSSTYDYQIKRIDHNYVLMVNKNTLYGGLINITDRFYLDNDRTQERDLYLHFISQPDSFVIIQQISNNKDPTTNK</sequence>
<dbReference type="Pfam" id="PF05725">
    <property type="entry name" value="FNIP"/>
    <property type="match status" value="1"/>
</dbReference>
<dbReference type="OrthoDB" id="550575at2759"/>
<dbReference type="InterPro" id="IPR051251">
    <property type="entry name" value="STK_FNIP-Repeat"/>
</dbReference>
<reference evidence="2" key="1">
    <citation type="journal article" date="2011" name="Genome Res.">
        <title>Phylogeny-wide analysis of social amoeba genomes highlights ancient origins for complex intercellular communication.</title>
        <authorList>
            <person name="Heidel A.J."/>
            <person name="Lawal H.M."/>
            <person name="Felder M."/>
            <person name="Schilde C."/>
            <person name="Helps N.R."/>
            <person name="Tunggal B."/>
            <person name="Rivero F."/>
            <person name="John U."/>
            <person name="Schleicher M."/>
            <person name="Eichinger L."/>
            <person name="Platzer M."/>
            <person name="Noegel A.A."/>
            <person name="Schaap P."/>
            <person name="Gloeckner G."/>
        </authorList>
    </citation>
    <scope>NUCLEOTIDE SEQUENCE [LARGE SCALE GENOMIC DNA]</scope>
    <source>
        <strain evidence="2">SH3</strain>
    </source>
</reference>
<dbReference type="PANTHER" id="PTHR32134">
    <property type="entry name" value="FNIP REPEAT-CONTAINING PROTEIN"/>
    <property type="match status" value="1"/>
</dbReference>
<dbReference type="GeneID" id="14871219"/>
<dbReference type="Proteomes" id="UP000007797">
    <property type="component" value="Unassembled WGS sequence"/>
</dbReference>
<evidence type="ECO:0008006" key="3">
    <source>
        <dbReference type="Google" id="ProtNLM"/>
    </source>
</evidence>
<dbReference type="InterPro" id="IPR008615">
    <property type="entry name" value="FNIP"/>
</dbReference>
<keyword evidence="2" id="KW-1185">Reference proteome</keyword>
<name>F4PYY3_CACFS</name>
<dbReference type="AlphaFoldDB" id="F4PYY3"/>
<dbReference type="KEGG" id="dfa:DFA_02255"/>
<gene>
    <name evidence="1" type="ORF">DFA_02255</name>
</gene>
<accession>F4PYY3</accession>
<proteinExistence type="predicted"/>
<organism evidence="1 2">
    <name type="scientific">Cavenderia fasciculata</name>
    <name type="common">Slime mold</name>
    <name type="synonym">Dictyostelium fasciculatum</name>
    <dbReference type="NCBI Taxonomy" id="261658"/>
    <lineage>
        <taxon>Eukaryota</taxon>
        <taxon>Amoebozoa</taxon>
        <taxon>Evosea</taxon>
        <taxon>Eumycetozoa</taxon>
        <taxon>Dictyostelia</taxon>
        <taxon>Acytosteliales</taxon>
        <taxon>Cavenderiaceae</taxon>
        <taxon>Cavenderia</taxon>
    </lineage>
</organism>
<dbReference type="EMBL" id="GL883016">
    <property type="protein sequence ID" value="EGG19012.1"/>
    <property type="molecule type" value="Genomic_DNA"/>
</dbReference>
<protein>
    <recommendedName>
        <fullName evidence="3">F-box domain-containing protein</fullName>
    </recommendedName>
</protein>
<evidence type="ECO:0000313" key="1">
    <source>
        <dbReference type="EMBL" id="EGG19012.1"/>
    </source>
</evidence>